<evidence type="ECO:0000256" key="5">
    <source>
        <dbReference type="ARBA" id="ARBA00022927"/>
    </source>
</evidence>
<keyword evidence="3" id="KW-1003">Cell membrane</keyword>
<dbReference type="RefSeq" id="WP_394819256.1">
    <property type="nucleotide sequence ID" value="NZ_JAWJZY010000002.1"/>
</dbReference>
<comment type="caution">
    <text evidence="10">The sequence shown here is derived from an EMBL/GenBank/DDBJ whole genome shotgun (WGS) entry which is preliminary data.</text>
</comment>
<evidence type="ECO:0000313" key="10">
    <source>
        <dbReference type="EMBL" id="MEE8658307.1"/>
    </source>
</evidence>
<dbReference type="InterPro" id="IPR038379">
    <property type="entry name" value="SecE_sf"/>
</dbReference>
<comment type="subcellular location">
    <subcellularLocation>
        <location evidence="1">Membrane</location>
    </subcellularLocation>
</comment>
<evidence type="ECO:0000256" key="9">
    <source>
        <dbReference type="SAM" id="Phobius"/>
    </source>
</evidence>
<keyword evidence="4 9" id="KW-0812">Transmembrane</keyword>
<reference evidence="10 11" key="1">
    <citation type="submission" date="2023-10" db="EMBL/GenBank/DDBJ databases">
        <title>Sorlinia euscelidii gen. nov., sp. nov., an acetic acid bacteria isolated from the gut of Euscelidius variegatus emitter.</title>
        <authorList>
            <person name="Michoud G."/>
            <person name="Marasco R."/>
            <person name="Seferji K."/>
            <person name="Gonella E."/>
            <person name="Garuglieri E."/>
            <person name="Alma A."/>
            <person name="Mapelli F."/>
            <person name="Borin S."/>
            <person name="Daffonchio D."/>
            <person name="Crotti E."/>
        </authorList>
    </citation>
    <scope>NUCLEOTIDE SEQUENCE [LARGE SCALE GENOMIC DNA]</scope>
    <source>
        <strain evidence="10 11">EV16P</strain>
    </source>
</reference>
<keyword evidence="2" id="KW-0813">Transport</keyword>
<proteinExistence type="predicted"/>
<dbReference type="Proteomes" id="UP001312908">
    <property type="component" value="Unassembled WGS sequence"/>
</dbReference>
<evidence type="ECO:0000313" key="11">
    <source>
        <dbReference type="Proteomes" id="UP001312908"/>
    </source>
</evidence>
<accession>A0ABU7U0F7</accession>
<keyword evidence="11" id="KW-1185">Reference proteome</keyword>
<keyword evidence="7" id="KW-0811">Translocation</keyword>
<evidence type="ECO:0000256" key="2">
    <source>
        <dbReference type="ARBA" id="ARBA00022448"/>
    </source>
</evidence>
<keyword evidence="5" id="KW-0653">Protein transport</keyword>
<sequence length="59" mass="6412">MQFLKDVRAEGGKITWPTRRVTVITSIAVLAMAALTSIFFFVVDQLIGLGVREILGFGG</sequence>
<protein>
    <submittedName>
        <fullName evidence="10">Protein translocase subunit SecE</fullName>
    </submittedName>
</protein>
<evidence type="ECO:0000256" key="4">
    <source>
        <dbReference type="ARBA" id="ARBA00022692"/>
    </source>
</evidence>
<dbReference type="InterPro" id="IPR001901">
    <property type="entry name" value="Translocase_SecE/Sec61-g"/>
</dbReference>
<dbReference type="EMBL" id="JAWJZY010000002">
    <property type="protein sequence ID" value="MEE8658307.1"/>
    <property type="molecule type" value="Genomic_DNA"/>
</dbReference>
<feature type="transmembrane region" description="Helical" evidence="9">
    <location>
        <begin position="21"/>
        <end position="43"/>
    </location>
</feature>
<dbReference type="PANTHER" id="PTHR33910">
    <property type="entry name" value="PROTEIN TRANSLOCASE SUBUNIT SECE"/>
    <property type="match status" value="1"/>
</dbReference>
<evidence type="ECO:0000256" key="1">
    <source>
        <dbReference type="ARBA" id="ARBA00004370"/>
    </source>
</evidence>
<gene>
    <name evidence="10" type="primary">secE</name>
    <name evidence="10" type="ORF">DOFOFD_04705</name>
</gene>
<evidence type="ECO:0000256" key="3">
    <source>
        <dbReference type="ARBA" id="ARBA00022475"/>
    </source>
</evidence>
<evidence type="ECO:0000256" key="7">
    <source>
        <dbReference type="ARBA" id="ARBA00023010"/>
    </source>
</evidence>
<keyword evidence="8 9" id="KW-0472">Membrane</keyword>
<organism evidence="10 11">
    <name type="scientific">Sorlinia euscelidii</name>
    <dbReference type="NCBI Taxonomy" id="3081148"/>
    <lineage>
        <taxon>Bacteria</taxon>
        <taxon>Pseudomonadati</taxon>
        <taxon>Pseudomonadota</taxon>
        <taxon>Alphaproteobacteria</taxon>
        <taxon>Acetobacterales</taxon>
        <taxon>Acetobacteraceae</taxon>
        <taxon>Sorlinia</taxon>
    </lineage>
</organism>
<keyword evidence="6 9" id="KW-1133">Transmembrane helix</keyword>
<dbReference type="Gene3D" id="1.20.5.1030">
    <property type="entry name" value="Preprotein translocase secy subunit"/>
    <property type="match status" value="1"/>
</dbReference>
<evidence type="ECO:0000256" key="6">
    <source>
        <dbReference type="ARBA" id="ARBA00022989"/>
    </source>
</evidence>
<dbReference type="PANTHER" id="PTHR33910:SF1">
    <property type="entry name" value="PROTEIN TRANSLOCASE SUBUNIT SECE"/>
    <property type="match status" value="1"/>
</dbReference>
<dbReference type="NCBIfam" id="TIGR00964">
    <property type="entry name" value="secE_bact"/>
    <property type="match status" value="1"/>
</dbReference>
<dbReference type="Pfam" id="PF00584">
    <property type="entry name" value="SecE"/>
    <property type="match status" value="1"/>
</dbReference>
<evidence type="ECO:0000256" key="8">
    <source>
        <dbReference type="ARBA" id="ARBA00023136"/>
    </source>
</evidence>
<name>A0ABU7U0F7_9PROT</name>
<dbReference type="InterPro" id="IPR005807">
    <property type="entry name" value="SecE_bac"/>
</dbReference>